<dbReference type="PROSITE" id="PS50110">
    <property type="entry name" value="RESPONSE_REGULATORY"/>
    <property type="match status" value="1"/>
</dbReference>
<evidence type="ECO:0000256" key="1">
    <source>
        <dbReference type="ARBA" id="ARBA00004496"/>
    </source>
</evidence>
<evidence type="ECO:0000256" key="2">
    <source>
        <dbReference type="ARBA" id="ARBA00022490"/>
    </source>
</evidence>
<name>A0A554A2H4_9BACI</name>
<evidence type="ECO:0000313" key="12">
    <source>
        <dbReference type="Proteomes" id="UP000318521"/>
    </source>
</evidence>
<dbReference type="InterPro" id="IPR001789">
    <property type="entry name" value="Sig_transdc_resp-reg_receiver"/>
</dbReference>
<keyword evidence="5" id="KW-0805">Transcription regulation</keyword>
<comment type="subcellular location">
    <subcellularLocation>
        <location evidence="1">Cytoplasm</location>
    </subcellularLocation>
</comment>
<dbReference type="SMART" id="SM00448">
    <property type="entry name" value="REC"/>
    <property type="match status" value="1"/>
</dbReference>
<dbReference type="InterPro" id="IPR018062">
    <property type="entry name" value="HTH_AraC-typ_CS"/>
</dbReference>
<dbReference type="SUPFAM" id="SSF46689">
    <property type="entry name" value="Homeodomain-like"/>
    <property type="match status" value="2"/>
</dbReference>
<dbReference type="CDD" id="cd17536">
    <property type="entry name" value="REC_YesN-like"/>
    <property type="match status" value="1"/>
</dbReference>
<dbReference type="InterPro" id="IPR018060">
    <property type="entry name" value="HTH_AraC"/>
</dbReference>
<dbReference type="GO" id="GO:0043565">
    <property type="term" value="F:sequence-specific DNA binding"/>
    <property type="evidence" value="ECO:0007669"/>
    <property type="project" value="InterPro"/>
</dbReference>
<evidence type="ECO:0000259" key="9">
    <source>
        <dbReference type="PROSITE" id="PS01124"/>
    </source>
</evidence>
<dbReference type="PANTHER" id="PTHR42713">
    <property type="entry name" value="HISTIDINE KINASE-RELATED"/>
    <property type="match status" value="1"/>
</dbReference>
<evidence type="ECO:0000256" key="7">
    <source>
        <dbReference type="ARBA" id="ARBA00023163"/>
    </source>
</evidence>
<evidence type="ECO:0000256" key="4">
    <source>
        <dbReference type="ARBA" id="ARBA00023012"/>
    </source>
</evidence>
<keyword evidence="4" id="KW-0902">Two-component regulatory system</keyword>
<dbReference type="InterPro" id="IPR051552">
    <property type="entry name" value="HptR"/>
</dbReference>
<proteinExistence type="predicted"/>
<evidence type="ECO:0000313" key="11">
    <source>
        <dbReference type="EMBL" id="TSB47892.1"/>
    </source>
</evidence>
<dbReference type="Gene3D" id="3.40.50.2300">
    <property type="match status" value="1"/>
</dbReference>
<organism evidence="11 12">
    <name type="scientific">Alkalicoccobacillus porphyridii</name>
    <dbReference type="NCBI Taxonomy" id="2597270"/>
    <lineage>
        <taxon>Bacteria</taxon>
        <taxon>Bacillati</taxon>
        <taxon>Bacillota</taxon>
        <taxon>Bacilli</taxon>
        <taxon>Bacillales</taxon>
        <taxon>Bacillaceae</taxon>
        <taxon>Alkalicoccobacillus</taxon>
    </lineage>
</organism>
<dbReference type="EMBL" id="VLXZ01000002">
    <property type="protein sequence ID" value="TSB47892.1"/>
    <property type="molecule type" value="Genomic_DNA"/>
</dbReference>
<evidence type="ECO:0000256" key="8">
    <source>
        <dbReference type="PROSITE-ProRule" id="PRU00169"/>
    </source>
</evidence>
<dbReference type="GO" id="GO:0003700">
    <property type="term" value="F:DNA-binding transcription factor activity"/>
    <property type="evidence" value="ECO:0007669"/>
    <property type="project" value="InterPro"/>
</dbReference>
<evidence type="ECO:0000256" key="5">
    <source>
        <dbReference type="ARBA" id="ARBA00023015"/>
    </source>
</evidence>
<sequence length="561" mass="65409">MIKSEVGTFMWRTVIIDDDVQVLAGLKTIIPWKDLQLTLVGEARDGQEGVDLIREVKPHLVITDIYMPVMDGLEMIQHLSAKSEYNGKCVILSGYSDFEYARKALRLRIDEYLSKPTSPEKLKEVLKRVTKQLEDQHSTLLKQEEIEDQLKSYESLLEQRWLREIVVGEWVETNSSFPATSLKEKWEGKQHLVCVMAVHHRKSMNQNVTDWHLLRVAARNIVNEIAKKHPFDVEWIDLYNEYSALSIHFDQGVSWASALLHLQQMTSEVVVAVSTYLKLKVIIGIGKPKADWQQLFESTTEAMQALKEPACFSEWHPQVAISELREKTTDQEKQDSKELSWFYLRIVEAIRFVRRDEVERLLDQCLSQLESENKLTTPDQLRIAGTEIWTAITYSMHHTGMSVEDIFSDMDLNEELNKVLFQVELKALLLLKVDRIFSYWKLDDNTRHKRAIKKTLEYIHNQYHEDITIQDIAAELNLSRNYLGQLFIKIVGETFKSYVTRVRLEKARRLLIEGEGLLVYQVAESVGYSHIPYFTRQFKQYFGCSPTKLLKESEEKQMHSH</sequence>
<dbReference type="Gene3D" id="1.10.10.60">
    <property type="entry name" value="Homeodomain-like"/>
    <property type="match status" value="2"/>
</dbReference>
<keyword evidence="2" id="KW-0963">Cytoplasm</keyword>
<dbReference type="InterPro" id="IPR011006">
    <property type="entry name" value="CheY-like_superfamily"/>
</dbReference>
<reference evidence="11 12" key="1">
    <citation type="submission" date="2019-07" db="EMBL/GenBank/DDBJ databases">
        <authorList>
            <person name="Park Y.J."/>
            <person name="Jeong S.E."/>
            <person name="Jung H.S."/>
        </authorList>
    </citation>
    <scope>NUCLEOTIDE SEQUENCE [LARGE SCALE GENOMIC DNA]</scope>
    <source>
        <strain evidence="12">P16(2019)</strain>
    </source>
</reference>
<feature type="domain" description="HTH araC/xylS-type" evidence="9">
    <location>
        <begin position="453"/>
        <end position="552"/>
    </location>
</feature>
<dbReference type="InterPro" id="IPR009057">
    <property type="entry name" value="Homeodomain-like_sf"/>
</dbReference>
<dbReference type="GO" id="GO:0005737">
    <property type="term" value="C:cytoplasm"/>
    <property type="evidence" value="ECO:0007669"/>
    <property type="project" value="UniProtKB-SubCell"/>
</dbReference>
<dbReference type="SUPFAM" id="SSF52172">
    <property type="entry name" value="CheY-like"/>
    <property type="match status" value="1"/>
</dbReference>
<dbReference type="Pfam" id="PF00072">
    <property type="entry name" value="Response_reg"/>
    <property type="match status" value="1"/>
</dbReference>
<comment type="caution">
    <text evidence="11">The sequence shown here is derived from an EMBL/GenBank/DDBJ whole genome shotgun (WGS) entry which is preliminary data.</text>
</comment>
<dbReference type="Proteomes" id="UP000318521">
    <property type="component" value="Unassembled WGS sequence"/>
</dbReference>
<keyword evidence="3 8" id="KW-0597">Phosphoprotein</keyword>
<dbReference type="AlphaFoldDB" id="A0A554A2H4"/>
<keyword evidence="6" id="KW-0238">DNA-binding</keyword>
<feature type="modified residue" description="4-aspartylphosphate" evidence="8">
    <location>
        <position position="64"/>
    </location>
</feature>
<dbReference type="PROSITE" id="PS01124">
    <property type="entry name" value="HTH_ARAC_FAMILY_2"/>
    <property type="match status" value="1"/>
</dbReference>
<protein>
    <submittedName>
        <fullName evidence="11">Response regulator</fullName>
    </submittedName>
</protein>
<evidence type="ECO:0000256" key="6">
    <source>
        <dbReference type="ARBA" id="ARBA00023125"/>
    </source>
</evidence>
<dbReference type="PANTHER" id="PTHR42713:SF3">
    <property type="entry name" value="TRANSCRIPTIONAL REGULATORY PROTEIN HPTR"/>
    <property type="match status" value="1"/>
</dbReference>
<dbReference type="GO" id="GO:0000160">
    <property type="term" value="P:phosphorelay signal transduction system"/>
    <property type="evidence" value="ECO:0007669"/>
    <property type="project" value="UniProtKB-KW"/>
</dbReference>
<evidence type="ECO:0000256" key="3">
    <source>
        <dbReference type="ARBA" id="ARBA00022553"/>
    </source>
</evidence>
<gene>
    <name evidence="11" type="ORF">FN960_05135</name>
</gene>
<evidence type="ECO:0000259" key="10">
    <source>
        <dbReference type="PROSITE" id="PS50110"/>
    </source>
</evidence>
<dbReference type="Pfam" id="PF12833">
    <property type="entry name" value="HTH_18"/>
    <property type="match status" value="1"/>
</dbReference>
<dbReference type="OrthoDB" id="342399at2"/>
<dbReference type="PROSITE" id="PS00041">
    <property type="entry name" value="HTH_ARAC_FAMILY_1"/>
    <property type="match status" value="1"/>
</dbReference>
<keyword evidence="12" id="KW-1185">Reference proteome</keyword>
<keyword evidence="7" id="KW-0804">Transcription</keyword>
<dbReference type="SMART" id="SM00342">
    <property type="entry name" value="HTH_ARAC"/>
    <property type="match status" value="1"/>
</dbReference>
<feature type="domain" description="Response regulatory" evidence="10">
    <location>
        <begin position="12"/>
        <end position="130"/>
    </location>
</feature>
<accession>A0A554A2H4</accession>